<protein>
    <submittedName>
        <fullName evidence="1">Uncharacterized protein</fullName>
    </submittedName>
</protein>
<gene>
    <name evidence="1" type="ORF">AVEN_266409_1</name>
</gene>
<sequence length="106" mass="11962">MEIADGKLPVCYSLKRCQQLKRYSANGTKEGERMCCDICTSSLSSFVRPKGKTCALPLKNKGRRLNDNCSFVDPPIVMLGDVLKINITGWSRLMRFSFEVVIPDDR</sequence>
<comment type="caution">
    <text evidence="1">The sequence shown here is derived from an EMBL/GenBank/DDBJ whole genome shotgun (WGS) entry which is preliminary data.</text>
</comment>
<name>A0A4Y2JX28_ARAVE</name>
<organism evidence="1 2">
    <name type="scientific">Araneus ventricosus</name>
    <name type="common">Orbweaver spider</name>
    <name type="synonym">Epeira ventricosa</name>
    <dbReference type="NCBI Taxonomy" id="182803"/>
    <lineage>
        <taxon>Eukaryota</taxon>
        <taxon>Metazoa</taxon>
        <taxon>Ecdysozoa</taxon>
        <taxon>Arthropoda</taxon>
        <taxon>Chelicerata</taxon>
        <taxon>Arachnida</taxon>
        <taxon>Araneae</taxon>
        <taxon>Araneomorphae</taxon>
        <taxon>Entelegynae</taxon>
        <taxon>Araneoidea</taxon>
        <taxon>Araneidae</taxon>
        <taxon>Araneus</taxon>
    </lineage>
</organism>
<reference evidence="1 2" key="1">
    <citation type="journal article" date="2019" name="Sci. Rep.">
        <title>Orb-weaving spider Araneus ventricosus genome elucidates the spidroin gene catalogue.</title>
        <authorList>
            <person name="Kono N."/>
            <person name="Nakamura H."/>
            <person name="Ohtoshi R."/>
            <person name="Moran D.A.P."/>
            <person name="Shinohara A."/>
            <person name="Yoshida Y."/>
            <person name="Fujiwara M."/>
            <person name="Mori M."/>
            <person name="Tomita M."/>
            <person name="Arakawa K."/>
        </authorList>
    </citation>
    <scope>NUCLEOTIDE SEQUENCE [LARGE SCALE GENOMIC DNA]</scope>
</reference>
<evidence type="ECO:0000313" key="2">
    <source>
        <dbReference type="Proteomes" id="UP000499080"/>
    </source>
</evidence>
<keyword evidence="2" id="KW-1185">Reference proteome</keyword>
<dbReference type="EMBL" id="BGPR01003965">
    <property type="protein sequence ID" value="GBM94377.1"/>
    <property type="molecule type" value="Genomic_DNA"/>
</dbReference>
<proteinExistence type="predicted"/>
<accession>A0A4Y2JX28</accession>
<evidence type="ECO:0000313" key="1">
    <source>
        <dbReference type="EMBL" id="GBM94377.1"/>
    </source>
</evidence>
<dbReference type="AlphaFoldDB" id="A0A4Y2JX28"/>
<dbReference type="Proteomes" id="UP000499080">
    <property type="component" value="Unassembled WGS sequence"/>
</dbReference>